<feature type="compositionally biased region" description="Polar residues" evidence="1">
    <location>
        <begin position="136"/>
        <end position="148"/>
    </location>
</feature>
<evidence type="ECO:0000256" key="1">
    <source>
        <dbReference type="SAM" id="MobiDB-lite"/>
    </source>
</evidence>
<evidence type="ECO:0000313" key="2">
    <source>
        <dbReference type="EMBL" id="MPC72284.1"/>
    </source>
</evidence>
<name>A0A5B7HV25_PORTR</name>
<organism evidence="2 3">
    <name type="scientific">Portunus trituberculatus</name>
    <name type="common">Swimming crab</name>
    <name type="synonym">Neptunus trituberculatus</name>
    <dbReference type="NCBI Taxonomy" id="210409"/>
    <lineage>
        <taxon>Eukaryota</taxon>
        <taxon>Metazoa</taxon>
        <taxon>Ecdysozoa</taxon>
        <taxon>Arthropoda</taxon>
        <taxon>Crustacea</taxon>
        <taxon>Multicrustacea</taxon>
        <taxon>Malacostraca</taxon>
        <taxon>Eumalacostraca</taxon>
        <taxon>Eucarida</taxon>
        <taxon>Decapoda</taxon>
        <taxon>Pleocyemata</taxon>
        <taxon>Brachyura</taxon>
        <taxon>Eubrachyura</taxon>
        <taxon>Portunoidea</taxon>
        <taxon>Portunidae</taxon>
        <taxon>Portuninae</taxon>
        <taxon>Portunus</taxon>
    </lineage>
</organism>
<sequence>MVNFLFTKGMRTENYITGFSVRMRMAQVNNMPEVAREVDLLNGAVALLGNTNYKNNLARRFAMNKVPVTSFLFGDDVSQSAKQIEDSEKLKFKFAPKKPPSTWSFTSSRARGFWGSQSHRSYARFQPYGLQRQETRGVQQQHFSTRQDSVPKIAKGLGQPRPRQQ</sequence>
<accession>A0A5B7HV25</accession>
<dbReference type="AlphaFoldDB" id="A0A5B7HV25"/>
<protein>
    <submittedName>
        <fullName evidence="2">Uncharacterized protein</fullName>
    </submittedName>
</protein>
<feature type="region of interest" description="Disordered" evidence="1">
    <location>
        <begin position="133"/>
        <end position="165"/>
    </location>
</feature>
<dbReference type="OrthoDB" id="7701249at2759"/>
<dbReference type="Proteomes" id="UP000324222">
    <property type="component" value="Unassembled WGS sequence"/>
</dbReference>
<keyword evidence="3" id="KW-1185">Reference proteome</keyword>
<comment type="caution">
    <text evidence="2">The sequence shown here is derived from an EMBL/GenBank/DDBJ whole genome shotgun (WGS) entry which is preliminary data.</text>
</comment>
<dbReference type="EMBL" id="VSRR010034464">
    <property type="protein sequence ID" value="MPC72284.1"/>
    <property type="molecule type" value="Genomic_DNA"/>
</dbReference>
<proteinExistence type="predicted"/>
<reference evidence="2 3" key="1">
    <citation type="submission" date="2019-05" db="EMBL/GenBank/DDBJ databases">
        <title>Another draft genome of Portunus trituberculatus and its Hox gene families provides insights of decapod evolution.</title>
        <authorList>
            <person name="Jeong J.-H."/>
            <person name="Song I."/>
            <person name="Kim S."/>
            <person name="Choi T."/>
            <person name="Kim D."/>
            <person name="Ryu S."/>
            <person name="Kim W."/>
        </authorList>
    </citation>
    <scope>NUCLEOTIDE SEQUENCE [LARGE SCALE GENOMIC DNA]</scope>
    <source>
        <tissue evidence="2">Muscle</tissue>
    </source>
</reference>
<gene>
    <name evidence="2" type="ORF">E2C01_066583</name>
</gene>
<evidence type="ECO:0000313" key="3">
    <source>
        <dbReference type="Proteomes" id="UP000324222"/>
    </source>
</evidence>